<comment type="caution">
    <text evidence="1">The sequence shown here is derived from an EMBL/GenBank/DDBJ whole genome shotgun (WGS) entry which is preliminary data.</text>
</comment>
<proteinExistence type="predicted"/>
<protein>
    <recommendedName>
        <fullName evidence="3">SMI1/KNR4 family protein</fullName>
    </recommendedName>
</protein>
<reference evidence="1 2" key="1">
    <citation type="submission" date="2023-05" db="EMBL/GenBank/DDBJ databases">
        <title>Streptomyces fuscus sp. nov., a brown-black pigment producing actinomyces isolated from dry sand of Sea duck farm.</title>
        <authorList>
            <person name="Xie J."/>
            <person name="Shen N."/>
        </authorList>
    </citation>
    <scope>NUCLEOTIDE SEQUENCE [LARGE SCALE GENOMIC DNA]</scope>
    <source>
        <strain evidence="1 2">GXMU-J15</strain>
    </source>
</reference>
<dbReference type="InterPro" id="IPR037883">
    <property type="entry name" value="Knr4/Smi1-like_sf"/>
</dbReference>
<dbReference type="SUPFAM" id="SSF160631">
    <property type="entry name" value="SMI1/KNR4-like"/>
    <property type="match status" value="1"/>
</dbReference>
<dbReference type="RefSeq" id="WP_285437297.1">
    <property type="nucleotide sequence ID" value="NZ_JASJUS010000098.1"/>
</dbReference>
<accession>A0ABT7JBS6</accession>
<dbReference type="EMBL" id="JASJUS010000098">
    <property type="protein sequence ID" value="MDL2082235.1"/>
    <property type="molecule type" value="Genomic_DNA"/>
</dbReference>
<evidence type="ECO:0000313" key="2">
    <source>
        <dbReference type="Proteomes" id="UP001241926"/>
    </source>
</evidence>
<sequence length="158" mass="18027">MSSLHQLKQLLGVPRDKQEGSLAPVEEFFGIELPAETKECLSLYGDLLISDFIAVYGPEFITEKNAWMREFLKDGHSVIPKGVLPDAGGMLYWGHSVEGDGFFLEDRGGGRWTVSAFRRNWGDWYQSDDNLVDWLVGVFSGRIAADWMPEWPDIHWFE</sequence>
<dbReference type="Proteomes" id="UP001241926">
    <property type="component" value="Unassembled WGS sequence"/>
</dbReference>
<organism evidence="1 2">
    <name type="scientific">Streptomyces fuscus</name>
    <dbReference type="NCBI Taxonomy" id="3048495"/>
    <lineage>
        <taxon>Bacteria</taxon>
        <taxon>Bacillati</taxon>
        <taxon>Actinomycetota</taxon>
        <taxon>Actinomycetes</taxon>
        <taxon>Kitasatosporales</taxon>
        <taxon>Streptomycetaceae</taxon>
        <taxon>Streptomyces</taxon>
    </lineage>
</organism>
<name>A0ABT7JBS6_9ACTN</name>
<keyword evidence="2" id="KW-1185">Reference proteome</keyword>
<evidence type="ECO:0000313" key="1">
    <source>
        <dbReference type="EMBL" id="MDL2082235.1"/>
    </source>
</evidence>
<gene>
    <name evidence="1" type="ORF">QNN03_38120</name>
</gene>
<evidence type="ECO:0008006" key="3">
    <source>
        <dbReference type="Google" id="ProtNLM"/>
    </source>
</evidence>